<dbReference type="EMBL" id="UGMS01000002">
    <property type="protein sequence ID" value="STW66280.1"/>
    <property type="molecule type" value="Genomic_DNA"/>
</dbReference>
<evidence type="ECO:0000256" key="1">
    <source>
        <dbReference type="SAM" id="Phobius"/>
    </source>
</evidence>
<protein>
    <submittedName>
        <fullName evidence="2">Lipid A core-O-antigen ligase</fullName>
    </submittedName>
</protein>
<proteinExistence type="predicted"/>
<keyword evidence="1" id="KW-0472">Membrane</keyword>
<keyword evidence="1" id="KW-0812">Transmembrane</keyword>
<keyword evidence="2" id="KW-0436">Ligase</keyword>
<gene>
    <name evidence="2" type="ORF">NCTC11685_04023</name>
</gene>
<sequence length="167" mass="18081">MALAALLLTLPLLWSPSVDWRLDAFPRLAGLWAGVAFYYLLLNCRLTPRQQQTVLWLIVAATLIQAGLCAGGDRPSGVAAAAGAGGAAPVRSVRDRRFSATQRHRLLSCHRRRGAAVVDRRRPLYLPQRHEGEISSVGKRARARVALRYADSAEVPHRVAGPVSSAG</sequence>
<dbReference type="GO" id="GO:0016874">
    <property type="term" value="F:ligase activity"/>
    <property type="evidence" value="ECO:0007669"/>
    <property type="project" value="UniProtKB-KW"/>
</dbReference>
<evidence type="ECO:0000313" key="3">
    <source>
        <dbReference type="Proteomes" id="UP000254863"/>
    </source>
</evidence>
<organism evidence="2 3">
    <name type="scientific">Klebsiella michiganensis</name>
    <dbReference type="NCBI Taxonomy" id="1134687"/>
    <lineage>
        <taxon>Bacteria</taxon>
        <taxon>Pseudomonadati</taxon>
        <taxon>Pseudomonadota</taxon>
        <taxon>Gammaproteobacteria</taxon>
        <taxon>Enterobacterales</taxon>
        <taxon>Enterobacteriaceae</taxon>
        <taxon>Klebsiella/Raoultella group</taxon>
        <taxon>Klebsiella</taxon>
    </lineage>
</organism>
<comment type="caution">
    <text evidence="2">The sequence shown here is derived from an EMBL/GenBank/DDBJ whole genome shotgun (WGS) entry which is preliminary data.</text>
</comment>
<dbReference type="Proteomes" id="UP000254863">
    <property type="component" value="Unassembled WGS sequence"/>
</dbReference>
<reference evidence="2 3" key="1">
    <citation type="submission" date="2018-06" db="EMBL/GenBank/DDBJ databases">
        <authorList>
            <consortium name="Pathogen Informatics"/>
            <person name="Doyle S."/>
        </authorList>
    </citation>
    <scope>NUCLEOTIDE SEQUENCE [LARGE SCALE GENOMIC DNA]</scope>
    <source>
        <strain evidence="2 3">NCTC11685</strain>
    </source>
</reference>
<name>A0A7H4PEF3_9ENTR</name>
<keyword evidence="1" id="KW-1133">Transmembrane helix</keyword>
<dbReference type="AlphaFoldDB" id="A0A7H4PEF3"/>
<feature type="transmembrane region" description="Helical" evidence="1">
    <location>
        <begin position="29"/>
        <end position="46"/>
    </location>
</feature>
<evidence type="ECO:0000313" key="2">
    <source>
        <dbReference type="EMBL" id="STW66280.1"/>
    </source>
</evidence>
<accession>A0A7H4PEF3</accession>